<dbReference type="EMBL" id="RWGY01000361">
    <property type="protein sequence ID" value="TVU02087.1"/>
    <property type="molecule type" value="Genomic_DNA"/>
</dbReference>
<accession>A0A5J9ST35</accession>
<dbReference type="Gene3D" id="3.80.10.10">
    <property type="entry name" value="Ribonuclease Inhibitor"/>
    <property type="match status" value="1"/>
</dbReference>
<dbReference type="FunFam" id="1.20.1280.50:FF:000037">
    <property type="entry name" value="F-box protein SKIP19"/>
    <property type="match status" value="1"/>
</dbReference>
<evidence type="ECO:0000259" key="1">
    <source>
        <dbReference type="PROSITE" id="PS50181"/>
    </source>
</evidence>
<dbReference type="Gramene" id="TVU02087">
    <property type="protein sequence ID" value="TVU02087"/>
    <property type="gene ID" value="EJB05_52453"/>
</dbReference>
<dbReference type="OrthoDB" id="643837at2759"/>
<proteinExistence type="predicted"/>
<comment type="caution">
    <text evidence="2">The sequence shown here is derived from an EMBL/GenBank/DDBJ whole genome shotgun (WGS) entry which is preliminary data.</text>
</comment>
<keyword evidence="3" id="KW-1185">Reference proteome</keyword>
<dbReference type="Pfam" id="PF12937">
    <property type="entry name" value="F-box-like"/>
    <property type="match status" value="1"/>
</dbReference>
<evidence type="ECO:0000313" key="3">
    <source>
        <dbReference type="Proteomes" id="UP000324897"/>
    </source>
</evidence>
<feature type="domain" description="F-box" evidence="1">
    <location>
        <begin position="19"/>
        <end position="67"/>
    </location>
</feature>
<dbReference type="SUPFAM" id="SSF81383">
    <property type="entry name" value="F-box domain"/>
    <property type="match status" value="1"/>
</dbReference>
<organism evidence="2 3">
    <name type="scientific">Eragrostis curvula</name>
    <name type="common">weeping love grass</name>
    <dbReference type="NCBI Taxonomy" id="38414"/>
    <lineage>
        <taxon>Eukaryota</taxon>
        <taxon>Viridiplantae</taxon>
        <taxon>Streptophyta</taxon>
        <taxon>Embryophyta</taxon>
        <taxon>Tracheophyta</taxon>
        <taxon>Spermatophyta</taxon>
        <taxon>Magnoliopsida</taxon>
        <taxon>Liliopsida</taxon>
        <taxon>Poales</taxon>
        <taxon>Poaceae</taxon>
        <taxon>PACMAD clade</taxon>
        <taxon>Chloridoideae</taxon>
        <taxon>Eragrostideae</taxon>
        <taxon>Eragrostidinae</taxon>
        <taxon>Eragrostis</taxon>
    </lineage>
</organism>
<dbReference type="InterPro" id="IPR032675">
    <property type="entry name" value="LRR_dom_sf"/>
</dbReference>
<dbReference type="PANTHER" id="PTHR38926:SF74">
    <property type="entry name" value="OS08G0193600 PROTEIN"/>
    <property type="match status" value="1"/>
</dbReference>
<dbReference type="InterPro" id="IPR036047">
    <property type="entry name" value="F-box-like_dom_sf"/>
</dbReference>
<reference evidence="2 3" key="1">
    <citation type="journal article" date="2019" name="Sci. Rep.">
        <title>A high-quality genome of Eragrostis curvula grass provides insights into Poaceae evolution and supports new strategies to enhance forage quality.</title>
        <authorList>
            <person name="Carballo J."/>
            <person name="Santos B.A.C.M."/>
            <person name="Zappacosta D."/>
            <person name="Garbus I."/>
            <person name="Selva J.P."/>
            <person name="Gallo C.A."/>
            <person name="Diaz A."/>
            <person name="Albertini E."/>
            <person name="Caccamo M."/>
            <person name="Echenique V."/>
        </authorList>
    </citation>
    <scope>NUCLEOTIDE SEQUENCE [LARGE SCALE GENOMIC DNA]</scope>
    <source>
        <strain evidence="3">cv. Victoria</strain>
        <tissue evidence="2">Leaf</tissue>
    </source>
</reference>
<evidence type="ECO:0000313" key="2">
    <source>
        <dbReference type="EMBL" id="TVU02087.1"/>
    </source>
</evidence>
<dbReference type="InterPro" id="IPR001810">
    <property type="entry name" value="F-box_dom"/>
</dbReference>
<dbReference type="PROSITE" id="PS50181">
    <property type="entry name" value="FBOX"/>
    <property type="match status" value="1"/>
</dbReference>
<gene>
    <name evidence="2" type="ORF">EJB05_52453</name>
</gene>
<dbReference type="Proteomes" id="UP000324897">
    <property type="component" value="Unassembled WGS sequence"/>
</dbReference>
<dbReference type="SUPFAM" id="SSF52047">
    <property type="entry name" value="RNI-like"/>
    <property type="match status" value="1"/>
</dbReference>
<dbReference type="Gene3D" id="1.20.1280.50">
    <property type="match status" value="1"/>
</dbReference>
<dbReference type="AlphaFoldDB" id="A0A5J9ST35"/>
<sequence length="201" mass="22175">MLSSSATPQRKCMKPTSPVRDWAALPQDVLSTIFLKLGPSEIMLGAEHVCTAWRRVALEEPALWPRIGEQLGRCVGIEAEMAMERVALTCAAGQCEAFRGCLHSKDLAYLVQRAPSLKSLDIKRFSNYEGTGQLIVALENLLLLENLQIHFTYSVKRDVEILQSVCQACPSLKKLVLIFAVKNEIEANSPSVGLLISLYSS</sequence>
<name>A0A5J9ST35_9POAL</name>
<protein>
    <recommendedName>
        <fullName evidence="1">F-box domain-containing protein</fullName>
    </recommendedName>
</protein>
<feature type="non-terminal residue" evidence="2">
    <location>
        <position position="1"/>
    </location>
</feature>
<dbReference type="PANTHER" id="PTHR38926">
    <property type="entry name" value="F-BOX DOMAIN CONTAINING PROTEIN, EXPRESSED"/>
    <property type="match status" value="1"/>
</dbReference>